<sequence length="89" mass="9657">MGEVAAKMKIMPESIDTDLVELKEKLKGVIPAGTDLYGDIIEEPIAFGLKALIVTLIVNDEEGGTEAVEEAFAKVPGVENIQILELYRI</sequence>
<dbReference type="CDD" id="cd00292">
    <property type="entry name" value="EF1B"/>
    <property type="match status" value="1"/>
</dbReference>
<dbReference type="SUPFAM" id="SSF54984">
    <property type="entry name" value="eEF-1beta-like"/>
    <property type="match status" value="1"/>
</dbReference>
<dbReference type="InterPro" id="IPR036219">
    <property type="entry name" value="eEF-1beta-like_sf"/>
</dbReference>
<dbReference type="PIRSF" id="PIRSF006521">
    <property type="entry name" value="Transl_elong_EF1B_B_arc"/>
    <property type="match status" value="1"/>
</dbReference>
<evidence type="ECO:0000256" key="4">
    <source>
        <dbReference type="ARBA" id="ARBA00022768"/>
    </source>
</evidence>
<keyword evidence="4 7" id="KW-0251">Elongation factor</keyword>
<dbReference type="NCBIfam" id="NF001670">
    <property type="entry name" value="PRK00435.1"/>
    <property type="match status" value="1"/>
</dbReference>
<protein>
    <recommendedName>
        <fullName evidence="3 7">Elongation factor 1-beta</fullName>
        <shortName evidence="7">EF-1-beta</shortName>
    </recommendedName>
    <alternativeName>
        <fullName evidence="6 7">aEF-1beta</fullName>
    </alternativeName>
</protein>
<evidence type="ECO:0000256" key="3">
    <source>
        <dbReference type="ARBA" id="ARBA00017600"/>
    </source>
</evidence>
<dbReference type="NCBIfam" id="TIGR00489">
    <property type="entry name" value="aEF-1_beta"/>
    <property type="match status" value="1"/>
</dbReference>
<reference evidence="10" key="1">
    <citation type="submission" date="2023-07" db="EMBL/GenBank/DDBJ databases">
        <title>Whole-genome sequencing of a new Methanosarcina sp. Z-7115.</title>
        <authorList>
            <person name="Zhilina T.N."/>
            <person name="Merkel A.Y."/>
        </authorList>
    </citation>
    <scope>NUCLEOTIDE SEQUENCE [LARGE SCALE GENOMIC DNA]</scope>
    <source>
        <strain evidence="10">Z-7115</strain>
    </source>
</reference>
<evidence type="ECO:0000256" key="1">
    <source>
        <dbReference type="ARBA" id="ARBA00003815"/>
    </source>
</evidence>
<gene>
    <name evidence="7" type="primary">ef1b</name>
    <name evidence="9" type="ORF">RG963_13935</name>
</gene>
<comment type="function">
    <text evidence="1 7">Promotes the exchange of GDP for GTP in EF-1-alpha/GDP, thus allowing the regeneration of EF-1-alpha/GTP that could then be used to form the ternary complex EF-1-alpha/GTP/AAtRNA.</text>
</comment>
<evidence type="ECO:0000259" key="8">
    <source>
        <dbReference type="SMART" id="SM00888"/>
    </source>
</evidence>
<accession>A0ABU2D4D7</accession>
<dbReference type="Proteomes" id="UP001246244">
    <property type="component" value="Unassembled WGS sequence"/>
</dbReference>
<dbReference type="PANTHER" id="PTHR39647:SF1">
    <property type="entry name" value="ELONGATION FACTOR 1-BETA"/>
    <property type="match status" value="1"/>
</dbReference>
<evidence type="ECO:0000313" key="9">
    <source>
        <dbReference type="EMBL" id="MDR7666856.1"/>
    </source>
</evidence>
<dbReference type="SMART" id="SM00888">
    <property type="entry name" value="EF1_GNE"/>
    <property type="match status" value="1"/>
</dbReference>
<organism evidence="9 10">
    <name type="scientific">Methanosarcina baikalica</name>
    <dbReference type="NCBI Taxonomy" id="3073890"/>
    <lineage>
        <taxon>Archaea</taxon>
        <taxon>Methanobacteriati</taxon>
        <taxon>Methanobacteriota</taxon>
        <taxon>Stenosarchaea group</taxon>
        <taxon>Methanomicrobia</taxon>
        <taxon>Methanosarcinales</taxon>
        <taxon>Methanosarcinaceae</taxon>
        <taxon>Methanosarcina</taxon>
    </lineage>
</organism>
<dbReference type="InterPro" id="IPR014717">
    <property type="entry name" value="Transl_elong_EF1B/ribsomal_bS6"/>
</dbReference>
<dbReference type="Gene3D" id="3.30.70.60">
    <property type="match status" value="1"/>
</dbReference>
<dbReference type="Pfam" id="PF00736">
    <property type="entry name" value="EF1_GNE"/>
    <property type="match status" value="1"/>
</dbReference>
<comment type="similarity">
    <text evidence="2 7">Belongs to the EF-1-beta/EF-1-delta family.</text>
</comment>
<comment type="caution">
    <text evidence="9">The sequence shown here is derived from an EMBL/GenBank/DDBJ whole genome shotgun (WGS) entry which is preliminary data.</text>
</comment>
<evidence type="ECO:0000313" key="10">
    <source>
        <dbReference type="Proteomes" id="UP001246244"/>
    </source>
</evidence>
<feature type="domain" description="Translation elongation factor EF1B beta/delta subunit guanine nucleotide exchange" evidence="8">
    <location>
        <begin position="3"/>
        <end position="89"/>
    </location>
</feature>
<evidence type="ECO:0000256" key="7">
    <source>
        <dbReference type="HAMAP-Rule" id="MF_00043"/>
    </source>
</evidence>
<evidence type="ECO:0000256" key="2">
    <source>
        <dbReference type="ARBA" id="ARBA00007411"/>
    </source>
</evidence>
<evidence type="ECO:0000256" key="5">
    <source>
        <dbReference type="ARBA" id="ARBA00022917"/>
    </source>
</evidence>
<dbReference type="HAMAP" id="MF_00043">
    <property type="entry name" value="EF1_beta"/>
    <property type="match status" value="1"/>
</dbReference>
<evidence type="ECO:0000256" key="6">
    <source>
        <dbReference type="ARBA" id="ARBA00032274"/>
    </source>
</evidence>
<proteinExistence type="inferred from homology"/>
<keyword evidence="5 7" id="KW-0648">Protein biosynthesis</keyword>
<keyword evidence="10" id="KW-1185">Reference proteome</keyword>
<dbReference type="RefSeq" id="WP_310576885.1">
    <property type="nucleotide sequence ID" value="NZ_JAVKPK010000072.1"/>
</dbReference>
<dbReference type="InterPro" id="IPR014038">
    <property type="entry name" value="EF1B_bsu/dsu_GNE"/>
</dbReference>
<dbReference type="InterPro" id="IPR004542">
    <property type="entry name" value="Transl_elong_EF1B_B_arc"/>
</dbReference>
<name>A0ABU2D4D7_9EURY</name>
<dbReference type="EMBL" id="JAVKPK010000072">
    <property type="protein sequence ID" value="MDR7666856.1"/>
    <property type="molecule type" value="Genomic_DNA"/>
</dbReference>
<dbReference type="PANTHER" id="PTHR39647">
    <property type="entry name" value="ELONGATION FACTOR 1-BETA"/>
    <property type="match status" value="1"/>
</dbReference>
<dbReference type="GO" id="GO:0003746">
    <property type="term" value="F:translation elongation factor activity"/>
    <property type="evidence" value="ECO:0007669"/>
    <property type="project" value="UniProtKB-KW"/>
</dbReference>